<comment type="caution">
    <text evidence="1">The sequence shown here is derived from an EMBL/GenBank/DDBJ whole genome shotgun (WGS) entry which is preliminary data.</text>
</comment>
<organism evidence="1 2">
    <name type="scientific">Fusarium proliferatum (strain ET1)</name>
    <name type="common">Orchid endophyte fungus</name>
    <dbReference type="NCBI Taxonomy" id="1227346"/>
    <lineage>
        <taxon>Eukaryota</taxon>
        <taxon>Fungi</taxon>
        <taxon>Dikarya</taxon>
        <taxon>Ascomycota</taxon>
        <taxon>Pezizomycotina</taxon>
        <taxon>Sordariomycetes</taxon>
        <taxon>Hypocreomycetidae</taxon>
        <taxon>Hypocreales</taxon>
        <taxon>Nectriaceae</taxon>
        <taxon>Fusarium</taxon>
        <taxon>Fusarium fujikuroi species complex</taxon>
    </lineage>
</organism>
<evidence type="ECO:0000313" key="1">
    <source>
        <dbReference type="EMBL" id="CZR38776.1"/>
    </source>
</evidence>
<keyword evidence="2" id="KW-1185">Reference proteome</keyword>
<dbReference type="Proteomes" id="UP000183971">
    <property type="component" value="Unassembled WGS sequence"/>
</dbReference>
<accession>A0A1L7VGA4</accession>
<dbReference type="AlphaFoldDB" id="A0A1L7VGA4"/>
<name>A0A1L7VGA4_FUSPR</name>
<dbReference type="RefSeq" id="XP_031079369.1">
    <property type="nucleotide sequence ID" value="XM_031229099.1"/>
</dbReference>
<dbReference type="VEuPathDB" id="FungiDB:FPRO_06033"/>
<dbReference type="GeneID" id="42050912"/>
<sequence>MIAEATVSVSFLETCLFDPPSSSFIKIHLRLIYINKHTAVTLLQNYQQNHQPFKLPQCLNMPEYTTEYLQYWGDEWIARWPEGHWALENIARCTLQYLKIYTNFDVCSGLSTSPSYRYRTERIFGVEWTPHEADGTTKYEVSCGFSELAWLESEWARDRLVKFEEPYWSNELIAEGQFMCGCISGTLFKMVLWIDWVERRWDRIVRQVERLLTAHSEREAIIEEELEISS</sequence>
<evidence type="ECO:0000313" key="2">
    <source>
        <dbReference type="Proteomes" id="UP000183971"/>
    </source>
</evidence>
<protein>
    <submittedName>
        <fullName evidence="1">Uncharacterized protein</fullName>
    </submittedName>
</protein>
<proteinExistence type="predicted"/>
<dbReference type="EMBL" id="FJOF01000003">
    <property type="protein sequence ID" value="CZR38776.1"/>
    <property type="molecule type" value="Genomic_DNA"/>
</dbReference>
<reference evidence="2" key="1">
    <citation type="journal article" date="2016" name="Genome Biol. Evol.">
        <title>Comparative 'omics' of the Fusarium fujikuroi species complex highlights differences in genetic potential and metabolite synthesis.</title>
        <authorList>
            <person name="Niehaus E.-M."/>
            <person name="Muensterkoetter M."/>
            <person name="Proctor R.H."/>
            <person name="Brown D.W."/>
            <person name="Sharon A."/>
            <person name="Idan Y."/>
            <person name="Oren-Young L."/>
            <person name="Sieber C.M."/>
            <person name="Novak O."/>
            <person name="Pencik A."/>
            <person name="Tarkowska D."/>
            <person name="Hromadova K."/>
            <person name="Freeman S."/>
            <person name="Maymon M."/>
            <person name="Elazar M."/>
            <person name="Youssef S.A."/>
            <person name="El-Shabrawy E.S.M."/>
            <person name="Shalaby A.B.A."/>
            <person name="Houterman P."/>
            <person name="Brock N.L."/>
            <person name="Burkhardt I."/>
            <person name="Tsavkelova E.A."/>
            <person name="Dickschat J.S."/>
            <person name="Galuszka P."/>
            <person name="Gueldener U."/>
            <person name="Tudzynski B."/>
        </authorList>
    </citation>
    <scope>NUCLEOTIDE SEQUENCE [LARGE SCALE GENOMIC DNA]</scope>
    <source>
        <strain evidence="2">ET1</strain>
    </source>
</reference>
<gene>
    <name evidence="1" type="ORF">FPRO_06033</name>
</gene>